<evidence type="ECO:0000313" key="8">
    <source>
        <dbReference type="EMBL" id="MBB5843792.1"/>
    </source>
</evidence>
<dbReference type="InterPro" id="IPR020846">
    <property type="entry name" value="MFS_dom"/>
</dbReference>
<sequence>MSAPTTIRLSSALGLAALTLSTFVAITTELLPVGLLPQMSREFNVPESTMGLVVTVYALAVTILSLLLTTFTARLPRKRLLLLTLVGYAVSNLLVALAPTFVVVCIGRGIGGVAHALFFSVVSAYATKLVPKHLVGRAIAIVYSGTSLGFVLGVPLATSVGSAVGWRVAFGALVGIAALLVVATSVMLPSVSGETDSHSARFRAWRRSGLLAVAVVNVVLFFGHYVAYTYIASLLALAGVEEQAVGSVLLLLGGAGIFGLVGAGLLVDRRPRLGLLVTVAVMALGLAAIPLTSGSLVGTLIAIGAWCLAFGAAPSFLVTAAIRTGAVSPDIAGAVTNATSNLGIAAGAVVGAQIFAGAGVVGLPWVGAALLAVSVLVVVVSGQAFTSKPHRENLGTGVITLPQVG</sequence>
<gene>
    <name evidence="8" type="ORF">HD599_002115</name>
</gene>
<reference evidence="8 9" key="1">
    <citation type="submission" date="2020-08" db="EMBL/GenBank/DDBJ databases">
        <title>Sequencing the genomes of 1000 actinobacteria strains.</title>
        <authorList>
            <person name="Klenk H.-P."/>
        </authorList>
    </citation>
    <scope>NUCLEOTIDE SEQUENCE [LARGE SCALE GENOMIC DNA]</scope>
    <source>
        <strain evidence="8 9">DSM 105784</strain>
    </source>
</reference>
<comment type="caution">
    <text evidence="8">The sequence shown here is derived from an EMBL/GenBank/DDBJ whole genome shotgun (WGS) entry which is preliminary data.</text>
</comment>
<protein>
    <submittedName>
        <fullName evidence="8">Putative MFS family arabinose efflux permease</fullName>
    </submittedName>
</protein>
<evidence type="ECO:0000313" key="9">
    <source>
        <dbReference type="Proteomes" id="UP000536685"/>
    </source>
</evidence>
<evidence type="ECO:0000259" key="7">
    <source>
        <dbReference type="PROSITE" id="PS50850"/>
    </source>
</evidence>
<keyword evidence="4 6" id="KW-1133">Transmembrane helix</keyword>
<dbReference type="PANTHER" id="PTHR43124:SF3">
    <property type="entry name" value="CHLORAMPHENICOL EFFLUX PUMP RV0191"/>
    <property type="match status" value="1"/>
</dbReference>
<dbReference type="Pfam" id="PF07690">
    <property type="entry name" value="MFS_1"/>
    <property type="match status" value="1"/>
</dbReference>
<comment type="subcellular location">
    <subcellularLocation>
        <location evidence="1">Cell membrane</location>
        <topology evidence="1">Multi-pass membrane protein</topology>
    </subcellularLocation>
</comment>
<feature type="transmembrane region" description="Helical" evidence="6">
    <location>
        <begin position="362"/>
        <end position="381"/>
    </location>
</feature>
<feature type="transmembrane region" description="Helical" evidence="6">
    <location>
        <begin position="297"/>
        <end position="322"/>
    </location>
</feature>
<keyword evidence="5 6" id="KW-0472">Membrane</keyword>
<evidence type="ECO:0000256" key="6">
    <source>
        <dbReference type="SAM" id="Phobius"/>
    </source>
</evidence>
<keyword evidence="9" id="KW-1185">Reference proteome</keyword>
<feature type="transmembrane region" description="Helical" evidence="6">
    <location>
        <begin position="273"/>
        <end position="291"/>
    </location>
</feature>
<dbReference type="GO" id="GO:0022857">
    <property type="term" value="F:transmembrane transporter activity"/>
    <property type="evidence" value="ECO:0007669"/>
    <property type="project" value="InterPro"/>
</dbReference>
<organism evidence="8 9">
    <name type="scientific">Conyzicola lurida</name>
    <dbReference type="NCBI Taxonomy" id="1172621"/>
    <lineage>
        <taxon>Bacteria</taxon>
        <taxon>Bacillati</taxon>
        <taxon>Actinomycetota</taxon>
        <taxon>Actinomycetes</taxon>
        <taxon>Micrococcales</taxon>
        <taxon>Microbacteriaceae</taxon>
        <taxon>Conyzicola</taxon>
    </lineage>
</organism>
<dbReference type="Gene3D" id="1.20.1250.20">
    <property type="entry name" value="MFS general substrate transporter like domains"/>
    <property type="match status" value="1"/>
</dbReference>
<evidence type="ECO:0000256" key="1">
    <source>
        <dbReference type="ARBA" id="ARBA00004651"/>
    </source>
</evidence>
<feature type="transmembrane region" description="Helical" evidence="6">
    <location>
        <begin position="49"/>
        <end position="68"/>
    </location>
</feature>
<feature type="transmembrane region" description="Helical" evidence="6">
    <location>
        <begin position="209"/>
        <end position="232"/>
    </location>
</feature>
<feature type="transmembrane region" description="Helical" evidence="6">
    <location>
        <begin position="334"/>
        <end position="356"/>
    </location>
</feature>
<proteinExistence type="predicted"/>
<dbReference type="InterPro" id="IPR036259">
    <property type="entry name" value="MFS_trans_sf"/>
</dbReference>
<feature type="transmembrane region" description="Helical" evidence="6">
    <location>
        <begin position="109"/>
        <end position="126"/>
    </location>
</feature>
<keyword evidence="2" id="KW-1003">Cell membrane</keyword>
<dbReference type="AlphaFoldDB" id="A0A841APA7"/>
<dbReference type="Proteomes" id="UP000536685">
    <property type="component" value="Unassembled WGS sequence"/>
</dbReference>
<dbReference type="InterPro" id="IPR011701">
    <property type="entry name" value="MFS"/>
</dbReference>
<feature type="transmembrane region" description="Helical" evidence="6">
    <location>
        <begin position="244"/>
        <end position="266"/>
    </location>
</feature>
<keyword evidence="3 6" id="KW-0812">Transmembrane</keyword>
<dbReference type="PANTHER" id="PTHR43124">
    <property type="entry name" value="PURINE EFFLUX PUMP PBUE"/>
    <property type="match status" value="1"/>
</dbReference>
<dbReference type="GO" id="GO:0005886">
    <property type="term" value="C:plasma membrane"/>
    <property type="evidence" value="ECO:0007669"/>
    <property type="project" value="UniProtKB-SubCell"/>
</dbReference>
<evidence type="ECO:0000256" key="4">
    <source>
        <dbReference type="ARBA" id="ARBA00022989"/>
    </source>
</evidence>
<dbReference type="InterPro" id="IPR050189">
    <property type="entry name" value="MFS_Efflux_Transporters"/>
</dbReference>
<dbReference type="CDD" id="cd17324">
    <property type="entry name" value="MFS_NepI_like"/>
    <property type="match status" value="1"/>
</dbReference>
<feature type="transmembrane region" description="Helical" evidence="6">
    <location>
        <begin position="138"/>
        <end position="158"/>
    </location>
</feature>
<dbReference type="PROSITE" id="PS50850">
    <property type="entry name" value="MFS"/>
    <property type="match status" value="1"/>
</dbReference>
<evidence type="ECO:0000256" key="3">
    <source>
        <dbReference type="ARBA" id="ARBA00022692"/>
    </source>
</evidence>
<name>A0A841APA7_9MICO</name>
<feature type="transmembrane region" description="Helical" evidence="6">
    <location>
        <begin position="164"/>
        <end position="188"/>
    </location>
</feature>
<dbReference type="RefSeq" id="WP_184237143.1">
    <property type="nucleotide sequence ID" value="NZ_JACHMJ010000001.1"/>
</dbReference>
<accession>A0A841APA7</accession>
<evidence type="ECO:0000256" key="5">
    <source>
        <dbReference type="ARBA" id="ARBA00023136"/>
    </source>
</evidence>
<feature type="transmembrane region" description="Helical" evidence="6">
    <location>
        <begin position="80"/>
        <end position="103"/>
    </location>
</feature>
<dbReference type="EMBL" id="JACHMJ010000001">
    <property type="protein sequence ID" value="MBB5843792.1"/>
    <property type="molecule type" value="Genomic_DNA"/>
</dbReference>
<evidence type="ECO:0000256" key="2">
    <source>
        <dbReference type="ARBA" id="ARBA00022475"/>
    </source>
</evidence>
<dbReference type="SUPFAM" id="SSF103473">
    <property type="entry name" value="MFS general substrate transporter"/>
    <property type="match status" value="1"/>
</dbReference>
<feature type="domain" description="Major facilitator superfamily (MFS) profile" evidence="7">
    <location>
        <begin position="7"/>
        <end position="386"/>
    </location>
</feature>